<accession>A0AAI9C3V3</accession>
<dbReference type="InterPro" id="IPR050639">
    <property type="entry name" value="SSR_resolvase"/>
</dbReference>
<dbReference type="PANTHER" id="PTHR30461:SF2">
    <property type="entry name" value="SERINE RECOMBINASE PINE-RELATED"/>
    <property type="match status" value="1"/>
</dbReference>
<dbReference type="CDD" id="cd03768">
    <property type="entry name" value="SR_ResInv"/>
    <property type="match status" value="1"/>
</dbReference>
<comment type="caution">
    <text evidence="4">The sequence shown here is derived from an EMBL/GenBank/DDBJ whole genome shotgun (WGS) entry which is preliminary data.</text>
</comment>
<dbReference type="SMART" id="SM00857">
    <property type="entry name" value="Resolvase"/>
    <property type="match status" value="1"/>
</dbReference>
<dbReference type="Proteomes" id="UP001218208">
    <property type="component" value="Unassembled WGS sequence"/>
</dbReference>
<dbReference type="Gene3D" id="1.10.10.60">
    <property type="entry name" value="Homeodomain-like"/>
    <property type="match status" value="1"/>
</dbReference>
<organism evidence="4 5">
    <name type="scientific">Stenotrophomonas maltophilia</name>
    <name type="common">Pseudomonas maltophilia</name>
    <name type="synonym">Xanthomonas maltophilia</name>
    <dbReference type="NCBI Taxonomy" id="40324"/>
    <lineage>
        <taxon>Bacteria</taxon>
        <taxon>Pseudomonadati</taxon>
        <taxon>Pseudomonadota</taxon>
        <taxon>Gammaproteobacteria</taxon>
        <taxon>Lysobacterales</taxon>
        <taxon>Lysobacteraceae</taxon>
        <taxon>Stenotrophomonas</taxon>
        <taxon>Stenotrophomonas maltophilia group</taxon>
    </lineage>
</organism>
<dbReference type="GO" id="GO:0000150">
    <property type="term" value="F:DNA strand exchange activity"/>
    <property type="evidence" value="ECO:0007669"/>
    <property type="project" value="InterPro"/>
</dbReference>
<evidence type="ECO:0000313" key="4">
    <source>
        <dbReference type="EMBL" id="EKT4093508.1"/>
    </source>
</evidence>
<dbReference type="GO" id="GO:0003677">
    <property type="term" value="F:DNA binding"/>
    <property type="evidence" value="ECO:0007669"/>
    <property type="project" value="UniProtKB-KW"/>
</dbReference>
<dbReference type="PROSITE" id="PS51736">
    <property type="entry name" value="RECOMBINASES_3"/>
    <property type="match status" value="1"/>
</dbReference>
<keyword evidence="1" id="KW-0238">DNA-binding</keyword>
<dbReference type="Gene3D" id="3.40.50.1390">
    <property type="entry name" value="Resolvase, N-terminal catalytic domain"/>
    <property type="match status" value="1"/>
</dbReference>
<dbReference type="EMBL" id="ABLOJW010000017">
    <property type="protein sequence ID" value="EKT4093508.1"/>
    <property type="molecule type" value="Genomic_DNA"/>
</dbReference>
<name>A0AAI9C3V3_STEMA</name>
<dbReference type="RefSeq" id="WP_162622006.1">
    <property type="nucleotide sequence ID" value="NZ_CP029773.1"/>
</dbReference>
<keyword evidence="2" id="KW-0233">DNA recombination</keyword>
<dbReference type="Pfam" id="PF00239">
    <property type="entry name" value="Resolvase"/>
    <property type="match status" value="1"/>
</dbReference>
<dbReference type="AlphaFoldDB" id="A0AAI9C3V3"/>
<evidence type="ECO:0000313" key="5">
    <source>
        <dbReference type="Proteomes" id="UP001218208"/>
    </source>
</evidence>
<evidence type="ECO:0000256" key="2">
    <source>
        <dbReference type="ARBA" id="ARBA00023172"/>
    </source>
</evidence>
<feature type="domain" description="Resolvase/invertase-type recombinase catalytic" evidence="3">
    <location>
        <begin position="1"/>
        <end position="151"/>
    </location>
</feature>
<reference evidence="4" key="1">
    <citation type="submission" date="2022-07" db="EMBL/GenBank/DDBJ databases">
        <authorList>
            <consortium name="DAFM: The Division of Animal and Food Microbiology"/>
        </authorList>
    </citation>
    <scope>NUCLEOTIDE SEQUENCE</scope>
    <source>
        <strain evidence="4">19MO01SH01-2</strain>
    </source>
</reference>
<proteinExistence type="predicted"/>
<evidence type="ECO:0000256" key="1">
    <source>
        <dbReference type="ARBA" id="ARBA00023125"/>
    </source>
</evidence>
<evidence type="ECO:0000259" key="3">
    <source>
        <dbReference type="PROSITE" id="PS51736"/>
    </source>
</evidence>
<dbReference type="InterPro" id="IPR006119">
    <property type="entry name" value="Resolv_N"/>
</dbReference>
<dbReference type="InterPro" id="IPR036162">
    <property type="entry name" value="Resolvase-like_N_sf"/>
</dbReference>
<gene>
    <name evidence="4" type="ORF">QEG23_003040</name>
</gene>
<protein>
    <submittedName>
        <fullName evidence="4">Recombinase family protein</fullName>
    </submittedName>
</protein>
<dbReference type="SUPFAM" id="SSF53041">
    <property type="entry name" value="Resolvase-like"/>
    <property type="match status" value="1"/>
</dbReference>
<dbReference type="PANTHER" id="PTHR30461">
    <property type="entry name" value="DNA-INVERTASE FROM LAMBDOID PROPHAGE"/>
    <property type="match status" value="1"/>
</dbReference>
<sequence>MAGGAGSRRAPARGLWLRPDSRHVAAEDFSDGRASGHTIAAEFADEGISGAKGRDKRPALDAMLKAATRREVDMVAVTALDRLGRSLPHLVSLVAELEALRVGLFVRNLAMDTSTPAGRLMFNVMGSLAEFERELIRERTLLGLERARRQGKKLGRPKVPPGVEHRIAALLEAGTPANRVARMTCVGNAAVYRIKRELEACRA</sequence>